<name>D2UB05_XANAP</name>
<dbReference type="EMBL" id="FP565176">
    <property type="protein sequence ID" value="CBA14865.1"/>
    <property type="molecule type" value="Genomic_DNA"/>
</dbReference>
<evidence type="ECO:0000313" key="2">
    <source>
        <dbReference type="Proteomes" id="UP000001890"/>
    </source>
</evidence>
<gene>
    <name evidence="1" type="ordered locus">XALc_0323</name>
</gene>
<proteinExistence type="predicted"/>
<reference evidence="1 2" key="1">
    <citation type="journal article" date="2009" name="BMC Genomics">
        <title>The complete genome sequence of Xanthomonas albilineans provides new insights into the reductive genome evolution of the xylem-limited Xanthomonadaceae.</title>
        <authorList>
            <person name="Pieretti I."/>
            <person name="Royer M."/>
            <person name="Barbe V."/>
            <person name="Carrere S."/>
            <person name="Koebnik R."/>
            <person name="Cociancich S."/>
            <person name="Couloux A."/>
            <person name="Darrasse A."/>
            <person name="Gouzy J."/>
            <person name="Jacques M.A."/>
            <person name="Lauber E."/>
            <person name="Manceau C."/>
            <person name="Mangenot S."/>
            <person name="Poussier S."/>
            <person name="Segurens B."/>
            <person name="Szurek B."/>
            <person name="Verdier V."/>
            <person name="Arlat M."/>
            <person name="Rott P."/>
        </authorList>
    </citation>
    <scope>NUCLEOTIDE SEQUENCE [LARGE SCALE GENOMIC DNA]</scope>
    <source>
        <strain evidence="2">GPE PC73 / CFBP 7063</strain>
    </source>
</reference>
<dbReference type="AlphaFoldDB" id="D2UB05"/>
<dbReference type="KEGG" id="xal:XALC_0323"/>
<protein>
    <submittedName>
        <fullName evidence="1">Uncharacterized protein</fullName>
    </submittedName>
</protein>
<keyword evidence="2" id="KW-1185">Reference proteome</keyword>
<dbReference type="Proteomes" id="UP000001890">
    <property type="component" value="Chromosome"/>
</dbReference>
<sequence length="51" mass="5744">MILSAFLEECTLQCKIKLHSSFCLDTALSVYIFQHTASYDESDRSAGCTHE</sequence>
<evidence type="ECO:0000313" key="1">
    <source>
        <dbReference type="EMBL" id="CBA14865.1"/>
    </source>
</evidence>
<accession>D2UB05</accession>
<organism evidence="1 2">
    <name type="scientific">Xanthomonas albilineans (strain GPE PC73 / CFBP 7063)</name>
    <dbReference type="NCBI Taxonomy" id="380358"/>
    <lineage>
        <taxon>Bacteria</taxon>
        <taxon>Pseudomonadati</taxon>
        <taxon>Pseudomonadota</taxon>
        <taxon>Gammaproteobacteria</taxon>
        <taxon>Lysobacterales</taxon>
        <taxon>Lysobacteraceae</taxon>
        <taxon>Xanthomonas</taxon>
    </lineage>
</organism>